<protein>
    <submittedName>
        <fullName evidence="1">Uncharacterized protein</fullName>
    </submittedName>
</protein>
<keyword evidence="2" id="KW-1185">Reference proteome</keyword>
<sequence length="61" mass="7159">MACLIQKVLWVGGVHLIMLELEDWSMPWEGQNRSMFSCISEYLFDYLILGGKYFLLSKFHA</sequence>
<dbReference type="KEGG" id="aprs:BI364_04375"/>
<dbReference type="EMBL" id="CP017415">
    <property type="protein sequence ID" value="AOU97328.1"/>
    <property type="molecule type" value="Genomic_DNA"/>
</dbReference>
<name>A0A1D8ILL4_9GAMM</name>
<accession>A0A1D8ILL4</accession>
<dbReference type="AlphaFoldDB" id="A0A1D8ILL4"/>
<organism evidence="1 2">
    <name type="scientific">Acidihalobacter yilgarnensis</name>
    <dbReference type="NCBI Taxonomy" id="2819280"/>
    <lineage>
        <taxon>Bacteria</taxon>
        <taxon>Pseudomonadati</taxon>
        <taxon>Pseudomonadota</taxon>
        <taxon>Gammaproteobacteria</taxon>
        <taxon>Chromatiales</taxon>
        <taxon>Ectothiorhodospiraceae</taxon>
        <taxon>Acidihalobacter</taxon>
    </lineage>
</organism>
<gene>
    <name evidence="1" type="ORF">BI364_04375</name>
</gene>
<proteinExistence type="predicted"/>
<dbReference type="Proteomes" id="UP000095401">
    <property type="component" value="Chromosome"/>
</dbReference>
<evidence type="ECO:0000313" key="1">
    <source>
        <dbReference type="EMBL" id="AOU97328.1"/>
    </source>
</evidence>
<evidence type="ECO:0000313" key="2">
    <source>
        <dbReference type="Proteomes" id="UP000095401"/>
    </source>
</evidence>
<reference evidence="2" key="1">
    <citation type="submission" date="2016-09" db="EMBL/GenBank/DDBJ databases">
        <title>Acidihalobacter prosperus F5.</title>
        <authorList>
            <person name="Khaleque H.N."/>
            <person name="Ramsay J.P."/>
            <person name="Kaksonen A.H."/>
            <person name="Boxall N.J."/>
            <person name="Watkin E.L.J."/>
        </authorList>
    </citation>
    <scope>NUCLEOTIDE SEQUENCE [LARGE SCALE GENOMIC DNA]</scope>
    <source>
        <strain evidence="2">F5</strain>
    </source>
</reference>